<protein>
    <submittedName>
        <fullName evidence="1">Uncharacterized protein</fullName>
    </submittedName>
</protein>
<dbReference type="OrthoDB" id="521654at2759"/>
<comment type="caution">
    <text evidence="1">The sequence shown here is derived from an EMBL/GenBank/DDBJ whole genome shotgun (WGS) entry which is preliminary data.</text>
</comment>
<keyword evidence="2" id="KW-1185">Reference proteome</keyword>
<accession>A0A2J7ZV56</accession>
<organism evidence="1 2">
    <name type="scientific">Tetrabaena socialis</name>
    <dbReference type="NCBI Taxonomy" id="47790"/>
    <lineage>
        <taxon>Eukaryota</taxon>
        <taxon>Viridiplantae</taxon>
        <taxon>Chlorophyta</taxon>
        <taxon>core chlorophytes</taxon>
        <taxon>Chlorophyceae</taxon>
        <taxon>CS clade</taxon>
        <taxon>Chlamydomonadales</taxon>
        <taxon>Tetrabaenaceae</taxon>
        <taxon>Tetrabaena</taxon>
    </lineage>
</organism>
<evidence type="ECO:0000313" key="2">
    <source>
        <dbReference type="Proteomes" id="UP000236333"/>
    </source>
</evidence>
<dbReference type="AlphaFoldDB" id="A0A2J7ZV56"/>
<dbReference type="EMBL" id="PGGS01000419">
    <property type="protein sequence ID" value="PNH04153.1"/>
    <property type="molecule type" value="Genomic_DNA"/>
</dbReference>
<gene>
    <name evidence="1" type="ORF">TSOC_009717</name>
</gene>
<name>A0A2J7ZV56_9CHLO</name>
<proteinExistence type="predicted"/>
<reference evidence="1 2" key="1">
    <citation type="journal article" date="2017" name="Mol. Biol. Evol.">
        <title>The 4-celled Tetrabaena socialis nuclear genome reveals the essential components for genetic control of cell number at the origin of multicellularity in the volvocine lineage.</title>
        <authorList>
            <person name="Featherston J."/>
            <person name="Arakaki Y."/>
            <person name="Hanschen E.R."/>
            <person name="Ferris P.J."/>
            <person name="Michod R.E."/>
            <person name="Olson B.J.S.C."/>
            <person name="Nozaki H."/>
            <person name="Durand P.M."/>
        </authorList>
    </citation>
    <scope>NUCLEOTIDE SEQUENCE [LARGE SCALE GENOMIC DNA]</scope>
    <source>
        <strain evidence="1 2">NIES-571</strain>
    </source>
</reference>
<dbReference type="Proteomes" id="UP000236333">
    <property type="component" value="Unassembled WGS sequence"/>
</dbReference>
<sequence length="53" mass="6331">MPSRAALYGPPQMGGGPRLVTDSWERTWWDNLHWKRWKVPRTAPAFAQDMYWQ</sequence>
<evidence type="ECO:0000313" key="1">
    <source>
        <dbReference type="EMBL" id="PNH04153.1"/>
    </source>
</evidence>